<feature type="compositionally biased region" description="Low complexity" evidence="1">
    <location>
        <begin position="297"/>
        <end position="307"/>
    </location>
</feature>
<gene>
    <name evidence="2" type="ORF">GRF29_44g1283582</name>
</gene>
<sequence length="697" mass="76870">MESPATVNAPRQAHTEDPSKRVPAPPESNASPRNEPPPQADDCKHEASTQDRFSGAIHKLCVEFLVKFQEVFGTQSREWEEIARALLDFRRGGSLELQQGLSDILKHDDAHWGADDWSQPIISPESPQLANPVVPELLQTQHEPHLVRLPSFFQAFEDIENMSRPQPSTPAYSQPPSMQSDKFSPHKNFQTSLFHHATNTGSFPTPGHNNEECPPAFQSARIPWNSDPFMRNGPTSSASMTTAHVPQNQASVPWSQYPSPTSLVDTHVDTETNSALPSHKYLGHGPEAGAPAIHTPQQFSQQHQPYQDWPNSSTITQHWQYGQDRTMAQRQDSNYTFSQAETIPYLHREQLGSSALCSTVGMPMMGIAGGLSWSHAPQEHRKLNVMATSNDMYNPATAFPVNNNETKHTSPGTLTSIGDEDGMWYRDITTIKAGPYVHAICGKSFPTRSAVKKHHWGPNSGDLETTRGCWAKNNKPDVAWDAHASCQEGPKRRIKRFTTENNKIAAKDVKFTAPLAPSMVPTHRTIGHETTSTHGLDTLVSAASYTEKLAVPKPQNGRTESVVAYLDAQAAAAECNRQEAPPWMTPTGYGSAITGNNFYSQMHSPIDSSDLMQNHQKHVQPMKILPSQTQEATGLGAFAAAGCTDTADGPEKEDNVKSDKEKRPKEKLSRMSATRVAASKDDKVKPKGPFSARIRKK</sequence>
<accession>A0AAN6RHX8</accession>
<comment type="caution">
    <text evidence="2">The sequence shown here is derived from an EMBL/GenBank/DDBJ whole genome shotgun (WGS) entry which is preliminary data.</text>
</comment>
<reference evidence="2 3" key="1">
    <citation type="submission" date="2021-02" db="EMBL/GenBank/DDBJ databases">
        <title>Genome assembly of Pseudopithomyces chartarum.</title>
        <authorList>
            <person name="Jauregui R."/>
            <person name="Singh J."/>
            <person name="Voisey C."/>
        </authorList>
    </citation>
    <scope>NUCLEOTIDE SEQUENCE [LARGE SCALE GENOMIC DNA]</scope>
    <source>
        <strain evidence="2 3">AGR01</strain>
    </source>
</reference>
<evidence type="ECO:0000313" key="2">
    <source>
        <dbReference type="EMBL" id="KAK3209976.1"/>
    </source>
</evidence>
<protein>
    <submittedName>
        <fullName evidence="2">Uncharacterized protein</fullName>
    </submittedName>
</protein>
<dbReference type="AlphaFoldDB" id="A0AAN6RHX8"/>
<feature type="region of interest" description="Disordered" evidence="1">
    <location>
        <begin position="641"/>
        <end position="697"/>
    </location>
</feature>
<evidence type="ECO:0000313" key="3">
    <source>
        <dbReference type="Proteomes" id="UP001280581"/>
    </source>
</evidence>
<feature type="compositionally biased region" description="Polar residues" evidence="1">
    <location>
        <begin position="163"/>
        <end position="186"/>
    </location>
</feature>
<feature type="region of interest" description="Disordered" evidence="1">
    <location>
        <begin position="286"/>
        <end position="309"/>
    </location>
</feature>
<feature type="compositionally biased region" description="Basic and acidic residues" evidence="1">
    <location>
        <begin position="649"/>
        <end position="669"/>
    </location>
</feature>
<dbReference type="EMBL" id="WVTA01000005">
    <property type="protein sequence ID" value="KAK3209976.1"/>
    <property type="molecule type" value="Genomic_DNA"/>
</dbReference>
<feature type="region of interest" description="Disordered" evidence="1">
    <location>
        <begin position="1"/>
        <end position="49"/>
    </location>
</feature>
<organism evidence="2 3">
    <name type="scientific">Pseudopithomyces chartarum</name>
    <dbReference type="NCBI Taxonomy" id="1892770"/>
    <lineage>
        <taxon>Eukaryota</taxon>
        <taxon>Fungi</taxon>
        <taxon>Dikarya</taxon>
        <taxon>Ascomycota</taxon>
        <taxon>Pezizomycotina</taxon>
        <taxon>Dothideomycetes</taxon>
        <taxon>Pleosporomycetidae</taxon>
        <taxon>Pleosporales</taxon>
        <taxon>Massarineae</taxon>
        <taxon>Didymosphaeriaceae</taxon>
        <taxon>Pseudopithomyces</taxon>
    </lineage>
</organism>
<keyword evidence="3" id="KW-1185">Reference proteome</keyword>
<proteinExistence type="predicted"/>
<feature type="region of interest" description="Disordered" evidence="1">
    <location>
        <begin position="162"/>
        <end position="186"/>
    </location>
</feature>
<name>A0AAN6RHX8_9PLEO</name>
<dbReference type="Proteomes" id="UP001280581">
    <property type="component" value="Unassembled WGS sequence"/>
</dbReference>
<evidence type="ECO:0000256" key="1">
    <source>
        <dbReference type="SAM" id="MobiDB-lite"/>
    </source>
</evidence>